<feature type="signal peptide" evidence="1">
    <location>
        <begin position="1"/>
        <end position="25"/>
    </location>
</feature>
<evidence type="ECO:0000256" key="1">
    <source>
        <dbReference type="SAM" id="SignalP"/>
    </source>
</evidence>
<sequence>MKLAIKVIRERALPLLVVLTLTACASGVDQARNPGPLLQAMRKTAGGKWFYDREILDNAERVCRNRDESKSTEELSAYGFTAAQEAVLLKEAPKYCGK</sequence>
<dbReference type="PROSITE" id="PS51257">
    <property type="entry name" value="PROKAR_LIPOPROTEIN"/>
    <property type="match status" value="1"/>
</dbReference>
<proteinExistence type="predicted"/>
<evidence type="ECO:0008006" key="4">
    <source>
        <dbReference type="Google" id="ProtNLM"/>
    </source>
</evidence>
<reference evidence="3" key="1">
    <citation type="journal article" date="2019" name="Int. J. Syst. Evol. Microbiol.">
        <title>The Global Catalogue of Microorganisms (GCM) 10K type strain sequencing project: providing services to taxonomists for standard genome sequencing and annotation.</title>
        <authorList>
            <consortium name="The Broad Institute Genomics Platform"/>
            <consortium name="The Broad Institute Genome Sequencing Center for Infectious Disease"/>
            <person name="Wu L."/>
            <person name="Ma J."/>
        </authorList>
    </citation>
    <scope>NUCLEOTIDE SEQUENCE [LARGE SCALE GENOMIC DNA]</scope>
    <source>
        <strain evidence="3">CGMCC 1.12778</strain>
    </source>
</reference>
<keyword evidence="1" id="KW-0732">Signal</keyword>
<evidence type="ECO:0000313" key="2">
    <source>
        <dbReference type="EMBL" id="GGH94581.1"/>
    </source>
</evidence>
<gene>
    <name evidence="2" type="ORF">GCM10007170_18110</name>
</gene>
<accession>A0ABQ2ASD6</accession>
<dbReference type="EMBL" id="BMFW01000006">
    <property type="protein sequence ID" value="GGH94581.1"/>
    <property type="molecule type" value="Genomic_DNA"/>
</dbReference>
<feature type="chain" id="PRO_5045910363" description="DUF732 domain-containing protein" evidence="1">
    <location>
        <begin position="26"/>
        <end position="98"/>
    </location>
</feature>
<keyword evidence="3" id="KW-1185">Reference proteome</keyword>
<comment type="caution">
    <text evidence="2">The sequence shown here is derived from an EMBL/GenBank/DDBJ whole genome shotgun (WGS) entry which is preliminary data.</text>
</comment>
<dbReference type="Proteomes" id="UP000643279">
    <property type="component" value="Unassembled WGS sequence"/>
</dbReference>
<organism evidence="2 3">
    <name type="scientific">Arthrobacter liuii</name>
    <dbReference type="NCBI Taxonomy" id="1476996"/>
    <lineage>
        <taxon>Bacteria</taxon>
        <taxon>Bacillati</taxon>
        <taxon>Actinomycetota</taxon>
        <taxon>Actinomycetes</taxon>
        <taxon>Micrococcales</taxon>
        <taxon>Micrococcaceae</taxon>
        <taxon>Arthrobacter</taxon>
    </lineage>
</organism>
<protein>
    <recommendedName>
        <fullName evidence="4">DUF732 domain-containing protein</fullName>
    </recommendedName>
</protein>
<evidence type="ECO:0000313" key="3">
    <source>
        <dbReference type="Proteomes" id="UP000643279"/>
    </source>
</evidence>
<dbReference type="RefSeq" id="WP_188571296.1">
    <property type="nucleotide sequence ID" value="NZ_BMFW01000006.1"/>
</dbReference>
<name>A0ABQ2ASD6_9MICC</name>